<keyword evidence="2" id="KW-1185">Reference proteome</keyword>
<evidence type="ECO:0000313" key="2">
    <source>
        <dbReference type="Proteomes" id="UP000184052"/>
    </source>
</evidence>
<proteinExistence type="predicted"/>
<protein>
    <submittedName>
        <fullName evidence="1">Uncharacterized protein</fullName>
    </submittedName>
</protein>
<sequence>MISVVNGIEIFEIHDFIRCFMNTKVYNRNKFAKAISGFWMYQN</sequence>
<name>A0A1M6LBF6_9FIRM</name>
<organism evidence="1 2">
    <name type="scientific">Dethiosulfatibacter aminovorans DSM 17477</name>
    <dbReference type="NCBI Taxonomy" id="1121476"/>
    <lineage>
        <taxon>Bacteria</taxon>
        <taxon>Bacillati</taxon>
        <taxon>Bacillota</taxon>
        <taxon>Tissierellia</taxon>
        <taxon>Dethiosulfatibacter</taxon>
    </lineage>
</organism>
<accession>A0A1M6LBF6</accession>
<dbReference type="AlphaFoldDB" id="A0A1M6LBF6"/>
<reference evidence="1 2" key="1">
    <citation type="submission" date="2016-11" db="EMBL/GenBank/DDBJ databases">
        <authorList>
            <person name="Jaros S."/>
            <person name="Januszkiewicz K."/>
            <person name="Wedrychowicz H."/>
        </authorList>
    </citation>
    <scope>NUCLEOTIDE SEQUENCE [LARGE SCALE GENOMIC DNA]</scope>
    <source>
        <strain evidence="1 2">DSM 17477</strain>
    </source>
</reference>
<dbReference type="STRING" id="1121476.SAMN02745751_03128"/>
<dbReference type="EMBL" id="FQZL01000031">
    <property type="protein sequence ID" value="SHJ68567.1"/>
    <property type="molecule type" value="Genomic_DNA"/>
</dbReference>
<evidence type="ECO:0000313" key="1">
    <source>
        <dbReference type="EMBL" id="SHJ68567.1"/>
    </source>
</evidence>
<dbReference type="Proteomes" id="UP000184052">
    <property type="component" value="Unassembled WGS sequence"/>
</dbReference>
<gene>
    <name evidence="1" type="ORF">SAMN02745751_03128</name>
</gene>